<proteinExistence type="predicted"/>
<dbReference type="InterPro" id="IPR041546">
    <property type="entry name" value="ClpA/ClpB_AAA_lid"/>
</dbReference>
<dbReference type="Pfam" id="PF02861">
    <property type="entry name" value="Clp_N"/>
    <property type="match status" value="2"/>
</dbReference>
<comment type="subcellular location">
    <subcellularLocation>
        <location evidence="1">Plastid</location>
        <location evidence="1">Chloroplast</location>
    </subcellularLocation>
</comment>
<dbReference type="InterPro" id="IPR004176">
    <property type="entry name" value="Clp_R_N"/>
</dbReference>
<evidence type="ECO:0000259" key="7">
    <source>
        <dbReference type="PROSITE" id="PS51903"/>
    </source>
</evidence>
<sequence length="730" mass="81730">MMARVVAQSALLTAHAHGPSKEIEKAKRSVRMAYALQTPVLRIRSDSICLHNKSFKSDSGQQLVSGSRWLAKEAKFEGFTDKAIQAIMLAREESSRLGNDSVNGEHILLGLIGEGTGIAAKALKSMGIKLNDARKHVITGRDRLLPGVYYMIIPRDEGIACLGFEFTPLATNILVFSFEEARRLGHNHIGPEHLLLGLLRCCESGCGGVAACALEGLGVDSSICTQVVIRMVGQGNECTGAMTLDGCTERIEEDPALARPIKVPEPSVHEAMQTLREHYKICHKLRYKWTAVTAAVVLSDLYIRDRFLPDKAIDLFDKAGARVSTRHAELLEVVREFRRELRQIVKSKKEAGRSLDSDKFRELHNREMKLRFQIYIFHGMNKSNTNKIVQELDIRGIVSSWTGIAIEKLVNYKSAMLRKMDKALHKGVIGQDEAVKAVSRCAYNSLVNFTRYTYPRRTFIFYGPSGVGKSELAKALAAHYFGSEEAVIQLDMREFRDSHATSKLIGPSPGHTEGGQLTEAVRRQPRAVVLFKEIEKAHPNVLNMICQILKKGMLADSEGRILNFNTTLMIMTSNVGSSVIEKSGLHLHEDFSYHRKRGIVMEELKQWFGPGFLNQINKVIVFRQLTKLEVKEIADVKIKQVFDRLKAKEIELGVTERFLGRVVEEGYNSSYGARPLKRAIRLVEDSVTEKMVAREIKEDDSVTVDVDSDENVVLLNGSNHWLIQTCLSKS</sequence>
<dbReference type="InterPro" id="IPR050130">
    <property type="entry name" value="ClpA_ClpB"/>
</dbReference>
<keyword evidence="4" id="KW-0547">Nucleotide-binding</keyword>
<dbReference type="PRINTS" id="PR00300">
    <property type="entry name" value="CLPPROTEASEA"/>
</dbReference>
<keyword evidence="5" id="KW-0067">ATP-binding</keyword>
<dbReference type="InterPro" id="IPR003959">
    <property type="entry name" value="ATPase_AAA_core"/>
</dbReference>
<evidence type="ECO:0000256" key="3">
    <source>
        <dbReference type="ARBA" id="ARBA00022737"/>
    </source>
</evidence>
<dbReference type="SMART" id="SM01086">
    <property type="entry name" value="ClpB_D2-small"/>
    <property type="match status" value="1"/>
</dbReference>
<dbReference type="EMBL" id="JBBPBM010000252">
    <property type="protein sequence ID" value="KAK8498714.1"/>
    <property type="molecule type" value="Genomic_DNA"/>
</dbReference>
<evidence type="ECO:0000256" key="1">
    <source>
        <dbReference type="ARBA" id="ARBA00004229"/>
    </source>
</evidence>
<dbReference type="SUPFAM" id="SSF52540">
    <property type="entry name" value="P-loop containing nucleoside triphosphate hydrolases"/>
    <property type="match status" value="2"/>
</dbReference>
<keyword evidence="2" id="KW-0150">Chloroplast</keyword>
<dbReference type="SUPFAM" id="SSF81923">
    <property type="entry name" value="Double Clp-N motif"/>
    <property type="match status" value="2"/>
</dbReference>
<evidence type="ECO:0000256" key="6">
    <source>
        <dbReference type="PROSITE-ProRule" id="PRU01251"/>
    </source>
</evidence>
<dbReference type="Pfam" id="PF10431">
    <property type="entry name" value="ClpB_D2-small"/>
    <property type="match status" value="1"/>
</dbReference>
<keyword evidence="2" id="KW-0934">Plastid</keyword>
<evidence type="ECO:0000256" key="2">
    <source>
        <dbReference type="ARBA" id="ARBA00022528"/>
    </source>
</evidence>
<dbReference type="Gene3D" id="1.10.1780.10">
    <property type="entry name" value="Clp, N-terminal domain"/>
    <property type="match status" value="2"/>
</dbReference>
<dbReference type="PANTHER" id="PTHR11638:SF155">
    <property type="entry name" value="CHAPERONE PROTEIN CLPC1, CHLOROPLASTIC-LIKE"/>
    <property type="match status" value="1"/>
</dbReference>
<evidence type="ECO:0000256" key="4">
    <source>
        <dbReference type="ARBA" id="ARBA00022741"/>
    </source>
</evidence>
<comment type="caution">
    <text evidence="8">The sequence shown here is derived from an EMBL/GenBank/DDBJ whole genome shotgun (WGS) entry which is preliminary data.</text>
</comment>
<evidence type="ECO:0000256" key="5">
    <source>
        <dbReference type="ARBA" id="ARBA00022840"/>
    </source>
</evidence>
<dbReference type="Gene3D" id="4.10.860.10">
    <property type="entry name" value="UVR domain"/>
    <property type="match status" value="1"/>
</dbReference>
<accession>A0ABR2AWX3</accession>
<name>A0ABR2AWX3_9ROSI</name>
<keyword evidence="3 6" id="KW-0677">Repeat</keyword>
<dbReference type="Pfam" id="PF07724">
    <property type="entry name" value="AAA_2"/>
    <property type="match status" value="1"/>
</dbReference>
<evidence type="ECO:0000313" key="9">
    <source>
        <dbReference type="Proteomes" id="UP001472677"/>
    </source>
</evidence>
<gene>
    <name evidence="8" type="ORF">V6N12_041788</name>
</gene>
<dbReference type="CDD" id="cd19499">
    <property type="entry name" value="RecA-like_ClpB_Hsp104-like"/>
    <property type="match status" value="1"/>
</dbReference>
<dbReference type="InterPro" id="IPR019489">
    <property type="entry name" value="Clp_ATPase_C"/>
</dbReference>
<dbReference type="PROSITE" id="PS51903">
    <property type="entry name" value="CLP_R"/>
    <property type="match status" value="1"/>
</dbReference>
<reference evidence="8 9" key="1">
    <citation type="journal article" date="2024" name="G3 (Bethesda)">
        <title>Genome assembly of Hibiscus sabdariffa L. provides insights into metabolisms of medicinal natural products.</title>
        <authorList>
            <person name="Kim T."/>
        </authorList>
    </citation>
    <scope>NUCLEOTIDE SEQUENCE [LARGE SCALE GENOMIC DNA]</scope>
    <source>
        <strain evidence="8">TK-2024</strain>
        <tissue evidence="8">Old leaves</tissue>
    </source>
</reference>
<dbReference type="PANTHER" id="PTHR11638">
    <property type="entry name" value="ATP-DEPENDENT CLP PROTEASE"/>
    <property type="match status" value="1"/>
</dbReference>
<dbReference type="InterPro" id="IPR001270">
    <property type="entry name" value="ClpA/B"/>
</dbReference>
<feature type="domain" description="Clp R" evidence="7">
    <location>
        <begin position="76"/>
        <end position="234"/>
    </location>
</feature>
<organism evidence="8 9">
    <name type="scientific">Hibiscus sabdariffa</name>
    <name type="common">roselle</name>
    <dbReference type="NCBI Taxonomy" id="183260"/>
    <lineage>
        <taxon>Eukaryota</taxon>
        <taxon>Viridiplantae</taxon>
        <taxon>Streptophyta</taxon>
        <taxon>Embryophyta</taxon>
        <taxon>Tracheophyta</taxon>
        <taxon>Spermatophyta</taxon>
        <taxon>Magnoliopsida</taxon>
        <taxon>eudicotyledons</taxon>
        <taxon>Gunneridae</taxon>
        <taxon>Pentapetalae</taxon>
        <taxon>rosids</taxon>
        <taxon>malvids</taxon>
        <taxon>Malvales</taxon>
        <taxon>Malvaceae</taxon>
        <taxon>Malvoideae</taxon>
        <taxon>Hibiscus</taxon>
    </lineage>
</organism>
<dbReference type="InterPro" id="IPR036628">
    <property type="entry name" value="Clp_N_dom_sf"/>
</dbReference>
<dbReference type="InterPro" id="IPR027417">
    <property type="entry name" value="P-loop_NTPase"/>
</dbReference>
<dbReference type="Gene3D" id="1.10.8.60">
    <property type="match status" value="2"/>
</dbReference>
<dbReference type="Pfam" id="PF17871">
    <property type="entry name" value="AAA_lid_9"/>
    <property type="match status" value="1"/>
</dbReference>
<dbReference type="Proteomes" id="UP001472677">
    <property type="component" value="Unassembled WGS sequence"/>
</dbReference>
<keyword evidence="9" id="KW-1185">Reference proteome</keyword>
<evidence type="ECO:0000313" key="8">
    <source>
        <dbReference type="EMBL" id="KAK8498714.1"/>
    </source>
</evidence>
<dbReference type="Gene3D" id="3.40.50.300">
    <property type="entry name" value="P-loop containing nucleotide triphosphate hydrolases"/>
    <property type="match status" value="1"/>
</dbReference>
<protein>
    <recommendedName>
        <fullName evidence="7">Clp R domain-containing protein</fullName>
    </recommendedName>
</protein>
<dbReference type="InterPro" id="IPR003593">
    <property type="entry name" value="AAA+_ATPase"/>
</dbReference>
<dbReference type="SMART" id="SM00382">
    <property type="entry name" value="AAA"/>
    <property type="match status" value="1"/>
</dbReference>